<feature type="transmembrane region" description="Helical" evidence="5">
    <location>
        <begin position="47"/>
        <end position="65"/>
    </location>
</feature>
<dbReference type="InterPro" id="IPR051533">
    <property type="entry name" value="WaaL-like"/>
</dbReference>
<dbReference type="InterPro" id="IPR007016">
    <property type="entry name" value="O-antigen_ligase-rel_domated"/>
</dbReference>
<keyword evidence="8" id="KW-1185">Reference proteome</keyword>
<evidence type="ECO:0000256" key="2">
    <source>
        <dbReference type="ARBA" id="ARBA00022692"/>
    </source>
</evidence>
<feature type="transmembrane region" description="Helical" evidence="5">
    <location>
        <begin position="12"/>
        <end position="32"/>
    </location>
</feature>
<feature type="transmembrane region" description="Helical" evidence="5">
    <location>
        <begin position="367"/>
        <end position="387"/>
    </location>
</feature>
<dbReference type="PANTHER" id="PTHR37422">
    <property type="entry name" value="TEICHURONIC ACID BIOSYNTHESIS PROTEIN TUAE"/>
    <property type="match status" value="1"/>
</dbReference>
<evidence type="ECO:0000256" key="1">
    <source>
        <dbReference type="ARBA" id="ARBA00004141"/>
    </source>
</evidence>
<evidence type="ECO:0000313" key="7">
    <source>
        <dbReference type="EMBL" id="MPR35968.1"/>
    </source>
</evidence>
<feature type="transmembrane region" description="Helical" evidence="5">
    <location>
        <begin position="393"/>
        <end position="410"/>
    </location>
</feature>
<dbReference type="Proteomes" id="UP000479293">
    <property type="component" value="Unassembled WGS sequence"/>
</dbReference>
<proteinExistence type="predicted"/>
<dbReference type="RefSeq" id="WP_152763467.1">
    <property type="nucleotide sequence ID" value="NZ_WHLY01000002.1"/>
</dbReference>
<feature type="transmembrane region" description="Helical" evidence="5">
    <location>
        <begin position="101"/>
        <end position="119"/>
    </location>
</feature>
<evidence type="ECO:0000259" key="6">
    <source>
        <dbReference type="Pfam" id="PF04932"/>
    </source>
</evidence>
<organism evidence="7 8">
    <name type="scientific">Salmonirosea aquatica</name>
    <dbReference type="NCBI Taxonomy" id="2654236"/>
    <lineage>
        <taxon>Bacteria</taxon>
        <taxon>Pseudomonadati</taxon>
        <taxon>Bacteroidota</taxon>
        <taxon>Cytophagia</taxon>
        <taxon>Cytophagales</taxon>
        <taxon>Spirosomataceae</taxon>
        <taxon>Salmonirosea</taxon>
    </lineage>
</organism>
<accession>A0A7C9FZT2</accession>
<comment type="subcellular location">
    <subcellularLocation>
        <location evidence="1">Membrane</location>
        <topology evidence="1">Multi-pass membrane protein</topology>
    </subcellularLocation>
</comment>
<dbReference type="PANTHER" id="PTHR37422:SF17">
    <property type="entry name" value="O-ANTIGEN LIGASE"/>
    <property type="match status" value="1"/>
</dbReference>
<dbReference type="Pfam" id="PF04932">
    <property type="entry name" value="Wzy_C"/>
    <property type="match status" value="1"/>
</dbReference>
<feature type="transmembrane region" description="Helical" evidence="5">
    <location>
        <begin position="336"/>
        <end position="360"/>
    </location>
</feature>
<evidence type="ECO:0000256" key="5">
    <source>
        <dbReference type="SAM" id="Phobius"/>
    </source>
</evidence>
<keyword evidence="3 5" id="KW-1133">Transmembrane helix</keyword>
<protein>
    <recommendedName>
        <fullName evidence="6">O-antigen ligase-related domain-containing protein</fullName>
    </recommendedName>
</protein>
<feature type="transmembrane region" description="Helical" evidence="5">
    <location>
        <begin position="197"/>
        <end position="230"/>
    </location>
</feature>
<reference evidence="7 8" key="1">
    <citation type="submission" date="2019-10" db="EMBL/GenBank/DDBJ databases">
        <title>Draft Genome Sequence of Cytophagaceae sp. SJW1-29.</title>
        <authorList>
            <person name="Choi A."/>
        </authorList>
    </citation>
    <scope>NUCLEOTIDE SEQUENCE [LARGE SCALE GENOMIC DNA]</scope>
    <source>
        <strain evidence="7 8">SJW1-29</strain>
    </source>
</reference>
<feature type="transmembrane region" description="Helical" evidence="5">
    <location>
        <begin position="242"/>
        <end position="262"/>
    </location>
</feature>
<dbReference type="AlphaFoldDB" id="A0A7C9FZT2"/>
<evidence type="ECO:0000313" key="8">
    <source>
        <dbReference type="Proteomes" id="UP000479293"/>
    </source>
</evidence>
<feature type="transmembrane region" description="Helical" evidence="5">
    <location>
        <begin position="126"/>
        <end position="147"/>
    </location>
</feature>
<dbReference type="EMBL" id="WHLY01000002">
    <property type="protein sequence ID" value="MPR35968.1"/>
    <property type="molecule type" value="Genomic_DNA"/>
</dbReference>
<sequence length="419" mass="47308">MIKADTLPSLWEKIFAIAGLFCFSGAVQRFFLIDTVDAIDVSAGNPAFQILWFSIYGITLILLVLRTRALPTILGFNPLILAFILYLTASVSWSQEPDVTLRRTAGIWGPSLFAFYLMCRFDLPMLLKLTSLALGFAAIGSLFYGLALPDQGIMHDESPELQGAWRGLYTHKNSLGQVMLGNAIINLALWRLNKNILILLGLSLAVVLIILSRSTTSLILLPLGFIFPFLQQFIHKSVKIQYVVFVLVFILMITIVLIGASAENFVVELTGKDFTFTGRVGLWDMVITSIMQKPLIGYGYGAFWLGEMGESGKINAALELIYDTAHNGYLDLALDLGIIGLLLFLFIMLTYLVIFFNNFFIHRKEEYLWGFTFLFLQLIYNFFEGNLVKQNNLYWILFLFAITSYHINFVKVSQPYQPV</sequence>
<keyword evidence="4 5" id="KW-0472">Membrane</keyword>
<evidence type="ECO:0000256" key="3">
    <source>
        <dbReference type="ARBA" id="ARBA00022989"/>
    </source>
</evidence>
<evidence type="ECO:0000256" key="4">
    <source>
        <dbReference type="ARBA" id="ARBA00023136"/>
    </source>
</evidence>
<comment type="caution">
    <text evidence="7">The sequence shown here is derived from an EMBL/GenBank/DDBJ whole genome shotgun (WGS) entry which is preliminary data.</text>
</comment>
<dbReference type="GO" id="GO:0016020">
    <property type="term" value="C:membrane"/>
    <property type="evidence" value="ECO:0007669"/>
    <property type="project" value="UniProtKB-SubCell"/>
</dbReference>
<gene>
    <name evidence="7" type="ORF">GBK04_22100</name>
</gene>
<feature type="transmembrane region" description="Helical" evidence="5">
    <location>
        <begin position="72"/>
        <end position="89"/>
    </location>
</feature>
<feature type="domain" description="O-antigen ligase-related" evidence="6">
    <location>
        <begin position="201"/>
        <end position="345"/>
    </location>
</feature>
<name>A0A7C9FZT2_9BACT</name>
<keyword evidence="2 5" id="KW-0812">Transmembrane</keyword>